<dbReference type="InterPro" id="IPR046623">
    <property type="entry name" value="DUF6536"/>
</dbReference>
<feature type="domain" description="DUF6536" evidence="3">
    <location>
        <begin position="38"/>
        <end position="192"/>
    </location>
</feature>
<sequence length="693" mass="77415">MDEPQFHESNGLLKPSNNNTDRSVSNISDDSTKKMDDWKVTLISGSCACAVVFAVNLSVTIWSSVSLESGRDGVKTSRRIVYEGSCSKTRNMSLLIHLIINVLGSVLLSASNYGMQCLSTPTRADVDKAHAQKRWVDIGIPSFRNLREVSTRRVILWWLLVLSSLPLHLLLNSVVYSSLATYSYSIFTVDKNLELLERYHVHVPAHNGTIKLFDSRKIILSQLNNLTALECINQYGTTFQTESIDVILVVDASPSEFESNRTHKIDSAFSNNVRRKSCYPSDYQWICGKSCSPCHFELPRIKLQSDNWSPFGSRVEYCLSEPAPEKCRLNFDIYLAGIVLAVNLIKAVILALIVLRPPKEPMFVLGDAIQSFLAHPDENSRGSCLASARIVRDGLFGRPSIMYSQPKRRGVAVTKTRWFFSFVMFGVAFTVTCVLLVWGIREIYGPQNVKSLWSLGFGTANEVTLIKGNEGFSDQPQAGEQNIFPKVLTSNLPQLIFSLLYFQYNSLYTSMAAAKEWSDFGCNRRPLRVSSNPRGQQRSRYFLQLPYRYSIPLVLVSILVHWILSQSIFIVIVEKYEKTKTDFNLEGTVVTCGYSPIAIICVVITSGLMAVAIAITAFRRLPTGMPVAASCSLAIAAACHQPVGCTLDPEAPLLHLKWGVMCLEREGSVGKPTYHCGFSHESVRQPKDGQLYY</sequence>
<dbReference type="STRING" id="36050.A0A1B8B6X7"/>
<keyword evidence="2" id="KW-1133">Transmembrane helix</keyword>
<gene>
    <name evidence="4" type="ORF">FPOA_02419</name>
</gene>
<proteinExistence type="predicted"/>
<dbReference type="EMBL" id="LYXU01000001">
    <property type="protein sequence ID" value="OBS28483.1"/>
    <property type="molecule type" value="Genomic_DNA"/>
</dbReference>
<feature type="transmembrane region" description="Helical" evidence="2">
    <location>
        <begin position="418"/>
        <end position="440"/>
    </location>
</feature>
<dbReference type="Proteomes" id="UP000091967">
    <property type="component" value="Unassembled WGS sequence"/>
</dbReference>
<reference evidence="4 5" key="1">
    <citation type="submission" date="2016-06" db="EMBL/GenBank/DDBJ databases">
        <title>Living apart together: crosstalk between the core and supernumerary genomes in a fungal plant pathogen.</title>
        <authorList>
            <person name="Vanheule A."/>
            <person name="Audenaert K."/>
            <person name="Warris S."/>
            <person name="Van De Geest H."/>
            <person name="Schijlen E."/>
            <person name="Hofte M."/>
            <person name="De Saeger S."/>
            <person name="Haesaert G."/>
            <person name="Waalwijk C."/>
            <person name="Van Der Lee T."/>
        </authorList>
    </citation>
    <scope>NUCLEOTIDE SEQUENCE [LARGE SCALE GENOMIC DNA]</scope>
    <source>
        <strain evidence="4 5">2516</strain>
    </source>
</reference>
<feature type="transmembrane region" description="Helical" evidence="2">
    <location>
        <begin position="40"/>
        <end position="62"/>
    </location>
</feature>
<accession>A0A1B8B6X7</accession>
<comment type="caution">
    <text evidence="4">The sequence shown here is derived from an EMBL/GenBank/DDBJ whole genome shotgun (WGS) entry which is preliminary data.</text>
</comment>
<protein>
    <recommendedName>
        <fullName evidence="3">DUF6536 domain-containing protein</fullName>
    </recommendedName>
</protein>
<dbReference type="Pfam" id="PF20163">
    <property type="entry name" value="DUF6536"/>
    <property type="match status" value="1"/>
</dbReference>
<organism evidence="4 5">
    <name type="scientific">Fusarium poae</name>
    <dbReference type="NCBI Taxonomy" id="36050"/>
    <lineage>
        <taxon>Eukaryota</taxon>
        <taxon>Fungi</taxon>
        <taxon>Dikarya</taxon>
        <taxon>Ascomycota</taxon>
        <taxon>Pezizomycotina</taxon>
        <taxon>Sordariomycetes</taxon>
        <taxon>Hypocreomycetidae</taxon>
        <taxon>Hypocreales</taxon>
        <taxon>Nectriaceae</taxon>
        <taxon>Fusarium</taxon>
    </lineage>
</organism>
<evidence type="ECO:0000313" key="5">
    <source>
        <dbReference type="Proteomes" id="UP000091967"/>
    </source>
</evidence>
<dbReference type="PANTHER" id="PTHR35395:SF1">
    <property type="entry name" value="DUF6536 DOMAIN-CONTAINING PROTEIN"/>
    <property type="match status" value="1"/>
</dbReference>
<evidence type="ECO:0000256" key="1">
    <source>
        <dbReference type="SAM" id="MobiDB-lite"/>
    </source>
</evidence>
<keyword evidence="2" id="KW-0812">Transmembrane</keyword>
<feature type="transmembrane region" description="Helical" evidence="2">
    <location>
        <begin position="94"/>
        <end position="113"/>
    </location>
</feature>
<feature type="transmembrane region" description="Helical" evidence="2">
    <location>
        <begin position="549"/>
        <end position="573"/>
    </location>
</feature>
<feature type="transmembrane region" description="Helical" evidence="2">
    <location>
        <begin position="593"/>
        <end position="618"/>
    </location>
</feature>
<keyword evidence="5" id="KW-1185">Reference proteome</keyword>
<feature type="transmembrane region" description="Helical" evidence="2">
    <location>
        <begin position="155"/>
        <end position="176"/>
    </location>
</feature>
<feature type="region of interest" description="Disordered" evidence="1">
    <location>
        <begin position="1"/>
        <end position="28"/>
    </location>
</feature>
<feature type="transmembrane region" description="Helical" evidence="2">
    <location>
        <begin position="333"/>
        <end position="355"/>
    </location>
</feature>
<dbReference type="AlphaFoldDB" id="A0A1B8B6X7"/>
<keyword evidence="2" id="KW-0472">Membrane</keyword>
<dbReference type="OMA" id="NTHMERD"/>
<evidence type="ECO:0000313" key="4">
    <source>
        <dbReference type="EMBL" id="OBS28483.1"/>
    </source>
</evidence>
<evidence type="ECO:0000256" key="2">
    <source>
        <dbReference type="SAM" id="Phobius"/>
    </source>
</evidence>
<dbReference type="PANTHER" id="PTHR35395">
    <property type="entry name" value="DUF6536 DOMAIN-CONTAINING PROTEIN"/>
    <property type="match status" value="1"/>
</dbReference>
<evidence type="ECO:0000259" key="3">
    <source>
        <dbReference type="Pfam" id="PF20163"/>
    </source>
</evidence>
<feature type="compositionally biased region" description="Polar residues" evidence="1">
    <location>
        <begin position="15"/>
        <end position="28"/>
    </location>
</feature>
<name>A0A1B8B6X7_FUSPO</name>